<keyword evidence="1" id="KW-1133">Transmembrane helix</keyword>
<dbReference type="OrthoDB" id="7356530at2"/>
<gene>
    <name evidence="2" type="ORF">SAMN06297382_1419</name>
</gene>
<evidence type="ECO:0000313" key="2">
    <source>
        <dbReference type="EMBL" id="SNT72379.1"/>
    </source>
</evidence>
<keyword evidence="1" id="KW-0812">Transmembrane</keyword>
<reference evidence="2 3" key="1">
    <citation type="submission" date="2017-07" db="EMBL/GenBank/DDBJ databases">
        <authorList>
            <person name="Sun Z.S."/>
            <person name="Albrecht U."/>
            <person name="Echele G."/>
            <person name="Lee C.C."/>
        </authorList>
    </citation>
    <scope>NUCLEOTIDE SEQUENCE [LARGE SCALE GENOMIC DNA]</scope>
    <source>
        <strain evidence="2 3">CGMCC 1.12710</strain>
    </source>
</reference>
<feature type="transmembrane region" description="Helical" evidence="1">
    <location>
        <begin position="135"/>
        <end position="156"/>
    </location>
</feature>
<evidence type="ECO:0000256" key="1">
    <source>
        <dbReference type="SAM" id="Phobius"/>
    </source>
</evidence>
<keyword evidence="3" id="KW-1185">Reference proteome</keyword>
<dbReference type="Proteomes" id="UP000198346">
    <property type="component" value="Unassembled WGS sequence"/>
</dbReference>
<feature type="transmembrane region" description="Helical" evidence="1">
    <location>
        <begin position="12"/>
        <end position="34"/>
    </location>
</feature>
<name>A0A239PQ09_9PROT</name>
<protein>
    <submittedName>
        <fullName evidence="2">Uncharacterized membrane protein</fullName>
    </submittedName>
</protein>
<dbReference type="RefSeq" id="WP_089411873.1">
    <property type="nucleotide sequence ID" value="NZ_FZQA01000002.1"/>
</dbReference>
<dbReference type="AlphaFoldDB" id="A0A239PQ09"/>
<evidence type="ECO:0000313" key="3">
    <source>
        <dbReference type="Proteomes" id="UP000198346"/>
    </source>
</evidence>
<accession>A0A239PQ09</accession>
<feature type="transmembrane region" description="Helical" evidence="1">
    <location>
        <begin position="93"/>
        <end position="115"/>
    </location>
</feature>
<organism evidence="2 3">
    <name type="scientific">Amphiplicatus metriothermophilus</name>
    <dbReference type="NCBI Taxonomy" id="1519374"/>
    <lineage>
        <taxon>Bacteria</taxon>
        <taxon>Pseudomonadati</taxon>
        <taxon>Pseudomonadota</taxon>
        <taxon>Alphaproteobacteria</taxon>
        <taxon>Parvularculales</taxon>
        <taxon>Parvularculaceae</taxon>
        <taxon>Amphiplicatus</taxon>
    </lineage>
</organism>
<keyword evidence="1" id="KW-0472">Membrane</keyword>
<dbReference type="EMBL" id="FZQA01000002">
    <property type="protein sequence ID" value="SNT72379.1"/>
    <property type="molecule type" value="Genomic_DNA"/>
</dbReference>
<proteinExistence type="predicted"/>
<sequence>MTDIAIARGLHVLAVVHWIGGVFMATAVILPAIARLAEPERRVALFEAVERRFSSQAKLSVTLAGLTGFYITHRYDAWGRFLDPGYWWMHAMTLVWALFAFVLFVAEPLFLHAWFRRRAAAAPESTFMLIQRFHFCLLIVSLVTIGAAVLGAHGILF</sequence>